<organism evidence="1 2">
    <name type="scientific">Phaeosphaeria nodorum (strain SN15 / ATCC MYA-4574 / FGSC 10173)</name>
    <name type="common">Glume blotch fungus</name>
    <name type="synonym">Parastagonospora nodorum</name>
    <dbReference type="NCBI Taxonomy" id="321614"/>
    <lineage>
        <taxon>Eukaryota</taxon>
        <taxon>Fungi</taxon>
        <taxon>Dikarya</taxon>
        <taxon>Ascomycota</taxon>
        <taxon>Pezizomycotina</taxon>
        <taxon>Dothideomycetes</taxon>
        <taxon>Pleosporomycetidae</taxon>
        <taxon>Pleosporales</taxon>
        <taxon>Pleosporineae</taxon>
        <taxon>Phaeosphaeriaceae</taxon>
        <taxon>Parastagonospora</taxon>
    </lineage>
</organism>
<dbReference type="InParanoid" id="Q0UXI9"/>
<dbReference type="KEGG" id="pno:SNOG_03525"/>
<protein>
    <submittedName>
        <fullName evidence="1">Uncharacterized protein</fullName>
    </submittedName>
</protein>
<evidence type="ECO:0000313" key="1">
    <source>
        <dbReference type="EMBL" id="EAT88730.1"/>
    </source>
</evidence>
<dbReference type="AlphaFoldDB" id="Q0UXI9"/>
<gene>
    <name evidence="1" type="ORF">SNOG_03525</name>
</gene>
<dbReference type="EMBL" id="CH445329">
    <property type="protein sequence ID" value="EAT88730.1"/>
    <property type="molecule type" value="Genomic_DNA"/>
</dbReference>
<reference evidence="2" key="1">
    <citation type="journal article" date="2007" name="Plant Cell">
        <title>Dothideomycete-plant interactions illuminated by genome sequencing and EST analysis of the wheat pathogen Stagonospora nodorum.</title>
        <authorList>
            <person name="Hane J.K."/>
            <person name="Lowe R.G."/>
            <person name="Solomon P.S."/>
            <person name="Tan K.C."/>
            <person name="Schoch C.L."/>
            <person name="Spatafora J.W."/>
            <person name="Crous P.W."/>
            <person name="Kodira C."/>
            <person name="Birren B.W."/>
            <person name="Galagan J.E."/>
            <person name="Torriani S.F."/>
            <person name="McDonald B.A."/>
            <person name="Oliver R.P."/>
        </authorList>
    </citation>
    <scope>NUCLEOTIDE SEQUENCE [LARGE SCALE GENOMIC DNA]</scope>
    <source>
        <strain evidence="2">SN15 / ATCC MYA-4574 / FGSC 10173</strain>
    </source>
</reference>
<dbReference type="RefSeq" id="XP_001794083.1">
    <property type="nucleotide sequence ID" value="XM_001794031.1"/>
</dbReference>
<name>Q0UXI9_PHANO</name>
<evidence type="ECO:0000313" key="2">
    <source>
        <dbReference type="Proteomes" id="UP000001055"/>
    </source>
</evidence>
<dbReference type="Proteomes" id="UP000001055">
    <property type="component" value="Unassembled WGS sequence"/>
</dbReference>
<proteinExistence type="predicted"/>
<accession>Q0UXI9</accession>
<dbReference type="GeneID" id="5970946"/>
<sequence>MLLRAEFCCAARQALSLGPRPGALSPSFSSHCHDFPSTIFNHLVVETRAVTLLDAERSDGTVSVLDMHDRFTQALQVHSTAMYKSRLANVRYISDLARSGGQERLCTSNIMNTRGDIDGHASAKDTTVPFTDVVSF</sequence>